<dbReference type="AlphaFoldDB" id="A0A811VFL1"/>
<organism evidence="1 2">
    <name type="scientific">Ceratitis capitata</name>
    <name type="common">Mediterranean fruit fly</name>
    <name type="synonym">Tephritis capitata</name>
    <dbReference type="NCBI Taxonomy" id="7213"/>
    <lineage>
        <taxon>Eukaryota</taxon>
        <taxon>Metazoa</taxon>
        <taxon>Ecdysozoa</taxon>
        <taxon>Arthropoda</taxon>
        <taxon>Hexapoda</taxon>
        <taxon>Insecta</taxon>
        <taxon>Pterygota</taxon>
        <taxon>Neoptera</taxon>
        <taxon>Endopterygota</taxon>
        <taxon>Diptera</taxon>
        <taxon>Brachycera</taxon>
        <taxon>Muscomorpha</taxon>
        <taxon>Tephritoidea</taxon>
        <taxon>Tephritidae</taxon>
        <taxon>Ceratitis</taxon>
        <taxon>Ceratitis</taxon>
    </lineage>
</organism>
<proteinExistence type="predicted"/>
<dbReference type="EMBL" id="CAJHJT010000056">
    <property type="protein sequence ID" value="CAD7015108.1"/>
    <property type="molecule type" value="Genomic_DNA"/>
</dbReference>
<dbReference type="Proteomes" id="UP000606786">
    <property type="component" value="Unassembled WGS sequence"/>
</dbReference>
<reference evidence="1" key="1">
    <citation type="submission" date="2020-11" db="EMBL/GenBank/DDBJ databases">
        <authorList>
            <person name="Whitehead M."/>
        </authorList>
    </citation>
    <scope>NUCLEOTIDE SEQUENCE</scope>
    <source>
        <strain evidence="1">EGII</strain>
    </source>
</reference>
<gene>
    <name evidence="1" type="ORF">CCAP1982_LOCUS23061</name>
</gene>
<protein>
    <submittedName>
        <fullName evidence="1">(Mediterranean fruit fly) hypothetical protein</fullName>
    </submittedName>
</protein>
<keyword evidence="2" id="KW-1185">Reference proteome</keyword>
<name>A0A811VFL1_CERCA</name>
<accession>A0A811VFL1</accession>
<evidence type="ECO:0000313" key="1">
    <source>
        <dbReference type="EMBL" id="CAD7015108.1"/>
    </source>
</evidence>
<evidence type="ECO:0000313" key="2">
    <source>
        <dbReference type="Proteomes" id="UP000606786"/>
    </source>
</evidence>
<comment type="caution">
    <text evidence="1">The sequence shown here is derived from an EMBL/GenBank/DDBJ whole genome shotgun (WGS) entry which is preliminary data.</text>
</comment>
<sequence length="72" mass="7830">MSDGRKLKLTSSAFAGVEGSAFIESMESTTLNLRLQYAQCWVLISNLLDRRSVGIERAQSFPTAFFPASVAG</sequence>